<evidence type="ECO:0000256" key="2">
    <source>
        <dbReference type="ARBA" id="ARBA00022723"/>
    </source>
</evidence>
<dbReference type="Pfam" id="PF00622">
    <property type="entry name" value="SPRY"/>
    <property type="match status" value="1"/>
</dbReference>
<dbReference type="GO" id="GO:0005737">
    <property type="term" value="C:cytoplasm"/>
    <property type="evidence" value="ECO:0007669"/>
    <property type="project" value="UniProtKB-ARBA"/>
</dbReference>
<evidence type="ECO:0000259" key="9">
    <source>
        <dbReference type="PROSITE" id="PS50119"/>
    </source>
</evidence>
<feature type="domain" description="B box-type" evidence="9">
    <location>
        <begin position="145"/>
        <end position="185"/>
    </location>
</feature>
<dbReference type="PANTHER" id="PTHR25465:SF5">
    <property type="entry name" value="E3 UBIQUITIN_ISG15 LIGASE TRIM25-RELATED"/>
    <property type="match status" value="1"/>
</dbReference>
<dbReference type="PROSITE" id="PS00518">
    <property type="entry name" value="ZF_RING_1"/>
    <property type="match status" value="1"/>
</dbReference>
<organism evidence="11 12">
    <name type="scientific">Gouania willdenowi</name>
    <name type="common">Blunt-snouted clingfish</name>
    <name type="synonym">Lepadogaster willdenowi</name>
    <dbReference type="NCBI Taxonomy" id="441366"/>
    <lineage>
        <taxon>Eukaryota</taxon>
        <taxon>Metazoa</taxon>
        <taxon>Chordata</taxon>
        <taxon>Craniata</taxon>
        <taxon>Vertebrata</taxon>
        <taxon>Euteleostomi</taxon>
        <taxon>Actinopterygii</taxon>
        <taxon>Neopterygii</taxon>
        <taxon>Teleostei</taxon>
        <taxon>Neoteleostei</taxon>
        <taxon>Acanthomorphata</taxon>
        <taxon>Ovalentaria</taxon>
        <taxon>Blenniimorphae</taxon>
        <taxon>Blenniiformes</taxon>
        <taxon>Gobiesocoidei</taxon>
        <taxon>Gobiesocidae</taxon>
        <taxon>Gobiesocinae</taxon>
        <taxon>Gouania</taxon>
    </lineage>
</organism>
<dbReference type="InterPro" id="IPR003879">
    <property type="entry name" value="Butyrophylin_SPRY"/>
</dbReference>
<dbReference type="SUPFAM" id="SSF57845">
    <property type="entry name" value="B-box zinc-binding domain"/>
    <property type="match status" value="1"/>
</dbReference>
<keyword evidence="12" id="KW-1185">Reference proteome</keyword>
<evidence type="ECO:0000256" key="7">
    <source>
        <dbReference type="SAM" id="Coils"/>
    </source>
</evidence>
<proteinExistence type="predicted"/>
<keyword evidence="1" id="KW-0399">Innate immunity</keyword>
<dbReference type="GO" id="GO:0045087">
    <property type="term" value="P:innate immune response"/>
    <property type="evidence" value="ECO:0007669"/>
    <property type="project" value="UniProtKB-KW"/>
</dbReference>
<dbReference type="InterPro" id="IPR017907">
    <property type="entry name" value="Znf_RING_CS"/>
</dbReference>
<keyword evidence="3 6" id="KW-0863">Zinc-finger</keyword>
<dbReference type="Pfam" id="PF13765">
    <property type="entry name" value="PRY"/>
    <property type="match status" value="1"/>
</dbReference>
<evidence type="ECO:0000256" key="4">
    <source>
        <dbReference type="ARBA" id="ARBA00022833"/>
    </source>
</evidence>
<dbReference type="SMART" id="SM00184">
    <property type="entry name" value="RING"/>
    <property type="match status" value="1"/>
</dbReference>
<dbReference type="PROSITE" id="PS50119">
    <property type="entry name" value="ZF_BBOX"/>
    <property type="match status" value="1"/>
</dbReference>
<evidence type="ECO:0000256" key="5">
    <source>
        <dbReference type="ARBA" id="ARBA00022859"/>
    </source>
</evidence>
<keyword evidence="7" id="KW-0175">Coiled coil</keyword>
<dbReference type="Pfam" id="PF00643">
    <property type="entry name" value="zf-B_box"/>
    <property type="match status" value="1"/>
</dbReference>
<dbReference type="Pfam" id="PF25600">
    <property type="entry name" value="TRIM_CC"/>
    <property type="match status" value="1"/>
</dbReference>
<dbReference type="InterPro" id="IPR003877">
    <property type="entry name" value="SPRY_dom"/>
</dbReference>
<dbReference type="RefSeq" id="XP_028294391.1">
    <property type="nucleotide sequence ID" value="XM_028438590.1"/>
</dbReference>
<dbReference type="Gene3D" id="4.10.830.40">
    <property type="match status" value="1"/>
</dbReference>
<dbReference type="PROSITE" id="PS50188">
    <property type="entry name" value="B302_SPRY"/>
    <property type="match status" value="1"/>
</dbReference>
<dbReference type="Pfam" id="PF15227">
    <property type="entry name" value="zf-C3HC4_4"/>
    <property type="match status" value="1"/>
</dbReference>
<dbReference type="CDD" id="cd16040">
    <property type="entry name" value="SPRY_PRY_SNTX"/>
    <property type="match status" value="1"/>
</dbReference>
<dbReference type="PROSITE" id="PS50089">
    <property type="entry name" value="ZF_RING_2"/>
    <property type="match status" value="1"/>
</dbReference>
<evidence type="ECO:0000256" key="3">
    <source>
        <dbReference type="ARBA" id="ARBA00022771"/>
    </source>
</evidence>
<evidence type="ECO:0000259" key="10">
    <source>
        <dbReference type="PROSITE" id="PS50188"/>
    </source>
</evidence>
<dbReference type="SUPFAM" id="SSF57850">
    <property type="entry name" value="RING/U-box"/>
    <property type="match status" value="1"/>
</dbReference>
<gene>
    <name evidence="11" type="primary">LOC114456665</name>
</gene>
<dbReference type="InterPro" id="IPR058030">
    <property type="entry name" value="TRIM8/14/16/25/29/45/65_CC"/>
</dbReference>
<dbReference type="SMART" id="SM00589">
    <property type="entry name" value="PRY"/>
    <property type="match status" value="1"/>
</dbReference>
<name>A0A8C5DWN2_GOUWI</name>
<keyword evidence="2" id="KW-0479">Metal-binding</keyword>
<dbReference type="InterPro" id="IPR000315">
    <property type="entry name" value="Znf_B-box"/>
</dbReference>
<accession>A0A8C5DWN2</accession>
<dbReference type="CDD" id="cd19769">
    <property type="entry name" value="Bbox2_TRIM16-like"/>
    <property type="match status" value="1"/>
</dbReference>
<dbReference type="InterPro" id="IPR013083">
    <property type="entry name" value="Znf_RING/FYVE/PHD"/>
</dbReference>
<evidence type="ECO:0000313" key="11">
    <source>
        <dbReference type="Ensembl" id="ENSGWIP00000009143.1"/>
    </source>
</evidence>
<keyword evidence="5" id="KW-0391">Immunity</keyword>
<dbReference type="GeneID" id="114456665"/>
<dbReference type="SMART" id="SM00336">
    <property type="entry name" value="BBOX"/>
    <property type="match status" value="1"/>
</dbReference>
<dbReference type="Gene3D" id="3.30.160.60">
    <property type="entry name" value="Classic Zinc Finger"/>
    <property type="match status" value="1"/>
</dbReference>
<reference evidence="11" key="2">
    <citation type="submission" date="2025-08" db="UniProtKB">
        <authorList>
            <consortium name="Ensembl"/>
        </authorList>
    </citation>
    <scope>IDENTIFICATION</scope>
</reference>
<dbReference type="Proteomes" id="UP000694680">
    <property type="component" value="Chromosome 22"/>
</dbReference>
<feature type="coiled-coil region" evidence="7">
    <location>
        <begin position="200"/>
        <end position="292"/>
    </location>
</feature>
<evidence type="ECO:0000256" key="1">
    <source>
        <dbReference type="ARBA" id="ARBA00022588"/>
    </source>
</evidence>
<feature type="domain" description="B30.2/SPRY" evidence="10">
    <location>
        <begin position="354"/>
        <end position="547"/>
    </location>
</feature>
<dbReference type="SUPFAM" id="SSF49899">
    <property type="entry name" value="Concanavalin A-like lectins/glucanases"/>
    <property type="match status" value="1"/>
</dbReference>
<dbReference type="InterPro" id="IPR051051">
    <property type="entry name" value="E3_ubiq-ligase_TRIM/RNF"/>
</dbReference>
<keyword evidence="4" id="KW-0862">Zinc</keyword>
<dbReference type="Gene3D" id="3.30.40.10">
    <property type="entry name" value="Zinc/RING finger domain, C3HC4 (zinc finger)"/>
    <property type="match status" value="1"/>
</dbReference>
<feature type="domain" description="RING-type" evidence="8">
    <location>
        <begin position="11"/>
        <end position="54"/>
    </location>
</feature>
<evidence type="ECO:0000259" key="8">
    <source>
        <dbReference type="PROSITE" id="PS50089"/>
    </source>
</evidence>
<dbReference type="GO" id="GO:0008270">
    <property type="term" value="F:zinc ion binding"/>
    <property type="evidence" value="ECO:0007669"/>
    <property type="project" value="UniProtKB-KW"/>
</dbReference>
<dbReference type="Gene3D" id="2.60.120.920">
    <property type="match status" value="1"/>
</dbReference>
<dbReference type="InterPro" id="IPR043136">
    <property type="entry name" value="B30.2/SPRY_sf"/>
</dbReference>
<dbReference type="PRINTS" id="PR01407">
    <property type="entry name" value="BUTYPHLNCDUF"/>
</dbReference>
<dbReference type="OrthoDB" id="5792560at2759"/>
<dbReference type="InterPro" id="IPR001841">
    <property type="entry name" value="Znf_RING"/>
</dbReference>
<reference evidence="11" key="3">
    <citation type="submission" date="2025-09" db="UniProtKB">
        <authorList>
            <consortium name="Ensembl"/>
        </authorList>
    </citation>
    <scope>IDENTIFICATION</scope>
</reference>
<reference evidence="11" key="1">
    <citation type="submission" date="2020-06" db="EMBL/GenBank/DDBJ databases">
        <authorList>
            <consortium name="Wellcome Sanger Institute Data Sharing"/>
        </authorList>
    </citation>
    <scope>NUCLEOTIDE SEQUENCE [LARGE SCALE GENOMIC DNA]</scope>
</reference>
<dbReference type="SMART" id="SM00449">
    <property type="entry name" value="SPRY"/>
    <property type="match status" value="1"/>
</dbReference>
<evidence type="ECO:0000256" key="6">
    <source>
        <dbReference type="PROSITE-ProRule" id="PRU00024"/>
    </source>
</evidence>
<evidence type="ECO:0000313" key="12">
    <source>
        <dbReference type="Proteomes" id="UP000694680"/>
    </source>
</evidence>
<dbReference type="InterPro" id="IPR013320">
    <property type="entry name" value="ConA-like_dom_sf"/>
</dbReference>
<sequence>MAQIQTESFSCSVCLELLKEPVTVPCGHSYCRMCISSFWDGENKKDVYSCPQCRETFTPRPVLMKSTMLAELVEELRKSRLQDDRCVQSFAAAEDVACDVCVGRKVKAFKSCLNCVASYCEEHLQPHHQSAAFKRHRLVNPSKKLQENICSRHDEVMKMFCRTDQQCICFLCSMEEHKGHHMVSAAVEHTERQRELQESQADIYKNIQDREKELQLLEEELKSIQLSADHSVQHSQQIITELIRVLHRRSSELEKEVRSKQQNEVSAVRALQEKLEQEISELKKRDAELQQISTTEDHIQFVLRYSSLSALSVSTHSAITHTHPHSCFQELTEHLHTILMEDWTKVCGTVERVKVLQLPEPTSRAGFLEYSQKITLDPNTAHTHLRLSQGNRKVTLMRNNQNYHRHPERFIEYPQVLSRESLTGRCYWEVEVGGGGVGVAVAYKSISRRGEGKECLFGCNDKSWTLECYKNKYTFIHNNICTKVSGPGSSRVGVYVDHTAATLSFYSVSDTMTLLHRVKTTFTEPLHMGIYIDYINIIGESAEICRL</sequence>
<dbReference type="Ensembl" id="ENSGWIT00000010199.1">
    <property type="protein sequence ID" value="ENSGWIP00000009143.1"/>
    <property type="gene ID" value="ENSGWIG00000005445.1"/>
</dbReference>
<protein>
    <submittedName>
        <fullName evidence="11">Tripartite motif-containing protein 16-like</fullName>
    </submittedName>
</protein>
<dbReference type="AlphaFoldDB" id="A0A8C5DWN2"/>
<dbReference type="InterPro" id="IPR006574">
    <property type="entry name" value="PRY"/>
</dbReference>
<dbReference type="PANTHER" id="PTHR25465">
    <property type="entry name" value="B-BOX DOMAIN CONTAINING"/>
    <property type="match status" value="1"/>
</dbReference>
<dbReference type="InterPro" id="IPR001870">
    <property type="entry name" value="B30.2/SPRY"/>
</dbReference>